<protein>
    <submittedName>
        <fullName evidence="4">UDP:flavonoid glycosyltransferase YjiC (YdhE family)</fullName>
    </submittedName>
</protein>
<organism evidence="4 5">
    <name type="scientific">Kitasatospora cineracea</name>
    <dbReference type="NCBI Taxonomy" id="88074"/>
    <lineage>
        <taxon>Bacteria</taxon>
        <taxon>Bacillati</taxon>
        <taxon>Actinomycetota</taxon>
        <taxon>Actinomycetes</taxon>
        <taxon>Kitasatosporales</taxon>
        <taxon>Streptomycetaceae</taxon>
        <taxon>Kitasatospora</taxon>
    </lineage>
</organism>
<dbReference type="AlphaFoldDB" id="A0A3N4RA70"/>
<dbReference type="Proteomes" id="UP000266906">
    <property type="component" value="Unassembled WGS sequence"/>
</dbReference>
<proteinExistence type="predicted"/>
<dbReference type="SUPFAM" id="SSF53756">
    <property type="entry name" value="UDP-Glycosyltransferase/glycogen phosphorylase"/>
    <property type="match status" value="1"/>
</dbReference>
<evidence type="ECO:0000313" key="5">
    <source>
        <dbReference type="Proteomes" id="UP000266906"/>
    </source>
</evidence>
<gene>
    <name evidence="4" type="ORF">EDD38_7155</name>
</gene>
<evidence type="ECO:0000313" key="4">
    <source>
        <dbReference type="EMBL" id="RPE27865.1"/>
    </source>
</evidence>
<feature type="region of interest" description="Disordered" evidence="2">
    <location>
        <begin position="1"/>
        <end position="40"/>
    </location>
</feature>
<dbReference type="GO" id="GO:0008194">
    <property type="term" value="F:UDP-glycosyltransferase activity"/>
    <property type="evidence" value="ECO:0007669"/>
    <property type="project" value="InterPro"/>
</dbReference>
<feature type="region of interest" description="Disordered" evidence="2">
    <location>
        <begin position="67"/>
        <end position="86"/>
    </location>
</feature>
<keyword evidence="1" id="KW-0808">Transferase</keyword>
<dbReference type="PANTHER" id="PTHR48050">
    <property type="entry name" value="STEROL 3-BETA-GLUCOSYLTRANSFERASE"/>
    <property type="match status" value="1"/>
</dbReference>
<name>A0A3N4RA70_9ACTN</name>
<dbReference type="InterPro" id="IPR050426">
    <property type="entry name" value="Glycosyltransferase_28"/>
</dbReference>
<dbReference type="Gene3D" id="3.40.50.2000">
    <property type="entry name" value="Glycogen Phosphorylase B"/>
    <property type="match status" value="2"/>
</dbReference>
<dbReference type="CDD" id="cd03784">
    <property type="entry name" value="GT1_Gtf-like"/>
    <property type="match status" value="1"/>
</dbReference>
<dbReference type="EMBL" id="RKQG01000003">
    <property type="protein sequence ID" value="RPE27865.1"/>
    <property type="molecule type" value="Genomic_DNA"/>
</dbReference>
<accession>A0A3N4RA70</accession>
<dbReference type="InterPro" id="IPR010610">
    <property type="entry name" value="EryCIII-like_C"/>
</dbReference>
<sequence length="430" mass="44430">MRDHRPPRDLPPPAHRQNPRTRQQSAARGSPPRGSGLGARLRGEGHEVALAAPETFRELVTGSGLDFRPLPVDPRGTPTGARDGGGSGLLARAAAFIERLGDGLAEAAAPGADLLLLSTTTAPLGWHLAEAMDVPSLGVYLQPVLPTGEFPPVVGGNRSLGRRGNRAAGALGQRVVDRLHAGAARRLRARLGLPALSQGARRRAVERADWPVLHGFSTALVPRPGDWREGLRVVGNWWPHVPADHRLPAEVEGFLRSGPPPVLLGFGSMAAGQGERLGALAVDALRQAGVRGVLQAGWAGIAEEADGVLSVGELPHALLLPRVAAVVHHAGAGTAAAALRAGIPSVPVPVLADQPFWAARLARIGAATPPIRFADLTAAGLARAVRAAVGDPSLRAGAEAAARTMSEEDGAARVAQAVAAAADGRRELRA</sequence>
<dbReference type="PANTHER" id="PTHR48050:SF13">
    <property type="entry name" value="STEROL 3-BETA-GLUCOSYLTRANSFERASE UGT80A2"/>
    <property type="match status" value="1"/>
</dbReference>
<reference evidence="4 5" key="1">
    <citation type="submission" date="2018-11" db="EMBL/GenBank/DDBJ databases">
        <title>Sequencing the genomes of 1000 actinobacteria strains.</title>
        <authorList>
            <person name="Klenk H.-P."/>
        </authorList>
    </citation>
    <scope>NUCLEOTIDE SEQUENCE [LARGE SCALE GENOMIC DNA]</scope>
    <source>
        <strain evidence="4 5">DSM 44781</strain>
    </source>
</reference>
<dbReference type="GO" id="GO:0017000">
    <property type="term" value="P:antibiotic biosynthetic process"/>
    <property type="evidence" value="ECO:0007669"/>
    <property type="project" value="UniProtKB-ARBA"/>
</dbReference>
<dbReference type="GO" id="GO:0016758">
    <property type="term" value="F:hexosyltransferase activity"/>
    <property type="evidence" value="ECO:0007669"/>
    <property type="project" value="UniProtKB-ARBA"/>
</dbReference>
<evidence type="ECO:0000259" key="3">
    <source>
        <dbReference type="Pfam" id="PF06722"/>
    </source>
</evidence>
<dbReference type="InterPro" id="IPR002213">
    <property type="entry name" value="UDP_glucos_trans"/>
</dbReference>
<dbReference type="Pfam" id="PF06722">
    <property type="entry name" value="EryCIII-like_C"/>
    <property type="match status" value="1"/>
</dbReference>
<keyword evidence="5" id="KW-1185">Reference proteome</keyword>
<evidence type="ECO:0000256" key="2">
    <source>
        <dbReference type="SAM" id="MobiDB-lite"/>
    </source>
</evidence>
<dbReference type="FunFam" id="3.40.50.2000:FF:000009">
    <property type="entry name" value="Sterol 3-beta-glucosyltransferase UGT80A2"/>
    <property type="match status" value="1"/>
</dbReference>
<feature type="domain" description="Erythromycin biosynthesis protein CIII-like C-terminal" evidence="3">
    <location>
        <begin position="305"/>
        <end position="418"/>
    </location>
</feature>
<evidence type="ECO:0000256" key="1">
    <source>
        <dbReference type="ARBA" id="ARBA00022679"/>
    </source>
</evidence>
<comment type="caution">
    <text evidence="4">The sequence shown here is derived from an EMBL/GenBank/DDBJ whole genome shotgun (WGS) entry which is preliminary data.</text>
</comment>